<proteinExistence type="inferred from homology"/>
<dbReference type="InterPro" id="IPR000639">
    <property type="entry name" value="Epox_hydrolase-like"/>
</dbReference>
<evidence type="ECO:0000313" key="4">
    <source>
        <dbReference type="EMBL" id="KAF4311511.1"/>
    </source>
</evidence>
<dbReference type="SUPFAM" id="SSF53474">
    <property type="entry name" value="alpha/beta-Hydrolases"/>
    <property type="match status" value="1"/>
</dbReference>
<dbReference type="InterPro" id="IPR029058">
    <property type="entry name" value="AB_hydrolase_fold"/>
</dbReference>
<comment type="caution">
    <text evidence="4">The sequence shown here is derived from an EMBL/GenBank/DDBJ whole genome shotgun (WGS) entry which is preliminary data.</text>
</comment>
<feature type="domain" description="AB hydrolase-1" evidence="3">
    <location>
        <begin position="31"/>
        <end position="268"/>
    </location>
</feature>
<evidence type="ECO:0000256" key="1">
    <source>
        <dbReference type="ARBA" id="ARBA00022801"/>
    </source>
</evidence>
<dbReference type="AlphaFoldDB" id="A0A8H4J1J6"/>
<dbReference type="EMBL" id="WWBZ02000009">
    <property type="protein sequence ID" value="KAF4311511.1"/>
    <property type="molecule type" value="Genomic_DNA"/>
</dbReference>
<evidence type="ECO:0000313" key="5">
    <source>
        <dbReference type="Proteomes" id="UP000572817"/>
    </source>
</evidence>
<evidence type="ECO:0000259" key="3">
    <source>
        <dbReference type="Pfam" id="PF00561"/>
    </source>
</evidence>
<dbReference type="Gene3D" id="3.40.50.1820">
    <property type="entry name" value="alpha/beta hydrolase"/>
    <property type="match status" value="1"/>
</dbReference>
<keyword evidence="1" id="KW-0378">Hydrolase</keyword>
<dbReference type="PANTHER" id="PTHR43329">
    <property type="entry name" value="EPOXIDE HYDROLASE"/>
    <property type="match status" value="1"/>
</dbReference>
<reference evidence="4" key="1">
    <citation type="submission" date="2020-04" db="EMBL/GenBank/DDBJ databases">
        <title>Genome Assembly and Annotation of Botryosphaeria dothidea sdau 11-99, a Latent Pathogen of Apple Fruit Ring Rot in China.</title>
        <authorList>
            <person name="Yu C."/>
            <person name="Diao Y."/>
            <person name="Lu Q."/>
            <person name="Zhao J."/>
            <person name="Cui S."/>
            <person name="Peng C."/>
            <person name="He B."/>
            <person name="Liu H."/>
        </authorList>
    </citation>
    <scope>NUCLEOTIDE SEQUENCE [LARGE SCALE GENOMIC DNA]</scope>
    <source>
        <strain evidence="4">Sdau11-99</strain>
    </source>
</reference>
<dbReference type="InterPro" id="IPR000073">
    <property type="entry name" value="AB_hydrolase_1"/>
</dbReference>
<comment type="similarity">
    <text evidence="2">Belongs to the AB hydrolase superfamily. Epoxide hydrolase family.</text>
</comment>
<sequence length="289" mass="33137">MTNAAPEIHTYESLVTNNDIRIHFRAAGEGPLLVLFHGFPDNSAAFEQQIVEFSKEYTVVCPTLRGYPPSDVPENVNAYDLTLIVSDILKILDHFHVRRAIVGGHDFGGVAIQMLALLHPERVAGLIIMNSPIVPNFYDSVNFDQEQQKLSEYTIRYHQYQPGDDKNEEFIVRNIRDPTRRQAVRDYLTSSPMHGMLSYYKKNYPAPPYGNSVDTSMMLYTVPTLIIWGLEEEYFSLSILDNLPQLFLNTIRLVTVPGAGHWSFRDKPAKVNCEIWSWLRELKSRDDEN</sequence>
<dbReference type="OrthoDB" id="408373at2759"/>
<protein>
    <submittedName>
        <fullName evidence="4">Alpha beta fold family protein</fullName>
    </submittedName>
</protein>
<organism evidence="4 5">
    <name type="scientific">Botryosphaeria dothidea</name>
    <dbReference type="NCBI Taxonomy" id="55169"/>
    <lineage>
        <taxon>Eukaryota</taxon>
        <taxon>Fungi</taxon>
        <taxon>Dikarya</taxon>
        <taxon>Ascomycota</taxon>
        <taxon>Pezizomycotina</taxon>
        <taxon>Dothideomycetes</taxon>
        <taxon>Dothideomycetes incertae sedis</taxon>
        <taxon>Botryosphaeriales</taxon>
        <taxon>Botryosphaeriaceae</taxon>
        <taxon>Botryosphaeria</taxon>
    </lineage>
</organism>
<accession>A0A8H4J1J6</accession>
<name>A0A8H4J1J6_9PEZI</name>
<evidence type="ECO:0000256" key="2">
    <source>
        <dbReference type="ARBA" id="ARBA00038334"/>
    </source>
</evidence>
<dbReference type="GO" id="GO:0016787">
    <property type="term" value="F:hydrolase activity"/>
    <property type="evidence" value="ECO:0007669"/>
    <property type="project" value="UniProtKB-KW"/>
</dbReference>
<dbReference type="PRINTS" id="PR00412">
    <property type="entry name" value="EPOXHYDRLASE"/>
</dbReference>
<dbReference type="Proteomes" id="UP000572817">
    <property type="component" value="Unassembled WGS sequence"/>
</dbReference>
<keyword evidence="5" id="KW-1185">Reference proteome</keyword>
<dbReference type="Pfam" id="PF00561">
    <property type="entry name" value="Abhydrolase_1"/>
    <property type="match status" value="1"/>
</dbReference>
<gene>
    <name evidence="4" type="ORF">GTA08_BOTSDO12826</name>
</gene>
<dbReference type="PRINTS" id="PR00111">
    <property type="entry name" value="ABHYDROLASE"/>
</dbReference>